<dbReference type="AlphaFoldDB" id="A0A9D3UW19"/>
<dbReference type="EMBL" id="JAIQCV010000009">
    <property type="protein sequence ID" value="KAH1063435.1"/>
    <property type="molecule type" value="Genomic_DNA"/>
</dbReference>
<proteinExistence type="predicted"/>
<accession>A0A9D3UW19</accession>
<keyword evidence="2" id="KW-1185">Reference proteome</keyword>
<comment type="caution">
    <text evidence="1">The sequence shown here is derived from an EMBL/GenBank/DDBJ whole genome shotgun (WGS) entry which is preliminary data.</text>
</comment>
<protein>
    <submittedName>
        <fullName evidence="1">Uncharacterized protein</fullName>
    </submittedName>
</protein>
<sequence length="119" mass="13757">MVYAQGKPFIYQGRDMLIQRDAQPESSRWQKRNAQPHRNQVLQFENIESNIALSPDLEPQYEVSGSSLHHPEPEPTQSRNLLLELGLWVNSVTARLGVLLLPLERFRLSVSLDQYEMTL</sequence>
<evidence type="ECO:0000313" key="1">
    <source>
        <dbReference type="EMBL" id="KAH1063435.1"/>
    </source>
</evidence>
<name>A0A9D3UW19_9ROSI</name>
<feature type="non-terminal residue" evidence="1">
    <location>
        <position position="119"/>
    </location>
</feature>
<reference evidence="1 2" key="1">
    <citation type="journal article" date="2021" name="Plant Biotechnol. J.">
        <title>Multi-omics assisted identification of the key and species-specific regulatory components of drought-tolerant mechanisms in Gossypium stocksii.</title>
        <authorList>
            <person name="Yu D."/>
            <person name="Ke L."/>
            <person name="Zhang D."/>
            <person name="Wu Y."/>
            <person name="Sun Y."/>
            <person name="Mei J."/>
            <person name="Sun J."/>
            <person name="Sun Y."/>
        </authorList>
    </citation>
    <scope>NUCLEOTIDE SEQUENCE [LARGE SCALE GENOMIC DNA]</scope>
    <source>
        <strain evidence="2">cv. E1</strain>
        <tissue evidence="1">Leaf</tissue>
    </source>
</reference>
<evidence type="ECO:0000313" key="2">
    <source>
        <dbReference type="Proteomes" id="UP000828251"/>
    </source>
</evidence>
<dbReference type="Proteomes" id="UP000828251">
    <property type="component" value="Unassembled WGS sequence"/>
</dbReference>
<organism evidence="1 2">
    <name type="scientific">Gossypium stocksii</name>
    <dbReference type="NCBI Taxonomy" id="47602"/>
    <lineage>
        <taxon>Eukaryota</taxon>
        <taxon>Viridiplantae</taxon>
        <taxon>Streptophyta</taxon>
        <taxon>Embryophyta</taxon>
        <taxon>Tracheophyta</taxon>
        <taxon>Spermatophyta</taxon>
        <taxon>Magnoliopsida</taxon>
        <taxon>eudicotyledons</taxon>
        <taxon>Gunneridae</taxon>
        <taxon>Pentapetalae</taxon>
        <taxon>rosids</taxon>
        <taxon>malvids</taxon>
        <taxon>Malvales</taxon>
        <taxon>Malvaceae</taxon>
        <taxon>Malvoideae</taxon>
        <taxon>Gossypium</taxon>
    </lineage>
</organism>
<gene>
    <name evidence="1" type="ORF">J1N35_028422</name>
</gene>